<feature type="region of interest" description="Disordered" evidence="1">
    <location>
        <begin position="1"/>
        <end position="28"/>
    </location>
</feature>
<gene>
    <name evidence="2" type="ORF">Acr_00g0048590</name>
</gene>
<evidence type="ECO:0000313" key="3">
    <source>
        <dbReference type="Proteomes" id="UP000585474"/>
    </source>
</evidence>
<protein>
    <submittedName>
        <fullName evidence="2">Uncharacterized protein</fullName>
    </submittedName>
</protein>
<organism evidence="2 3">
    <name type="scientific">Actinidia rufa</name>
    <dbReference type="NCBI Taxonomy" id="165716"/>
    <lineage>
        <taxon>Eukaryota</taxon>
        <taxon>Viridiplantae</taxon>
        <taxon>Streptophyta</taxon>
        <taxon>Embryophyta</taxon>
        <taxon>Tracheophyta</taxon>
        <taxon>Spermatophyta</taxon>
        <taxon>Magnoliopsida</taxon>
        <taxon>eudicotyledons</taxon>
        <taxon>Gunneridae</taxon>
        <taxon>Pentapetalae</taxon>
        <taxon>asterids</taxon>
        <taxon>Ericales</taxon>
        <taxon>Actinidiaceae</taxon>
        <taxon>Actinidia</taxon>
    </lineage>
</organism>
<keyword evidence="3" id="KW-1185">Reference proteome</keyword>
<sequence length="167" mass="19085">MDSEFSSADESDEGMASINNSKVKDVQSPPCSFSPAEKCFIVDGAVSGHTKAKKFYKYTYRSKSRRVNVGKNSLAINRDTYNQLTDPSPRSNQEVVQEGVPNDTFVSAMAKVNLKEIVLLRCTRVEFIDLEIGCFFRDQYIMLGRDGMQVDMLWKLWKEHNNFKVDY</sequence>
<proteinExistence type="predicted"/>
<accession>A0A7J0DK35</accession>
<evidence type="ECO:0000313" key="2">
    <source>
        <dbReference type="EMBL" id="GFS36896.1"/>
    </source>
</evidence>
<evidence type="ECO:0000256" key="1">
    <source>
        <dbReference type="SAM" id="MobiDB-lite"/>
    </source>
</evidence>
<dbReference type="EMBL" id="BJWL01000267">
    <property type="protein sequence ID" value="GFS36896.1"/>
    <property type="molecule type" value="Genomic_DNA"/>
</dbReference>
<feature type="compositionally biased region" description="Acidic residues" evidence="1">
    <location>
        <begin position="1"/>
        <end position="13"/>
    </location>
</feature>
<comment type="caution">
    <text evidence="2">The sequence shown here is derived from an EMBL/GenBank/DDBJ whole genome shotgun (WGS) entry which is preliminary data.</text>
</comment>
<dbReference type="Proteomes" id="UP000585474">
    <property type="component" value="Unassembled WGS sequence"/>
</dbReference>
<name>A0A7J0DK35_9ERIC</name>
<reference evidence="3" key="1">
    <citation type="submission" date="2019-07" db="EMBL/GenBank/DDBJ databases">
        <title>De Novo Assembly of kiwifruit Actinidia rufa.</title>
        <authorList>
            <person name="Sugita-Konishi S."/>
            <person name="Sato K."/>
            <person name="Mori E."/>
            <person name="Abe Y."/>
            <person name="Kisaki G."/>
            <person name="Hamano K."/>
            <person name="Suezawa K."/>
            <person name="Otani M."/>
            <person name="Fukuda T."/>
            <person name="Manabe T."/>
            <person name="Gomi K."/>
            <person name="Tabuchi M."/>
            <person name="Akimitsu K."/>
            <person name="Kataoka I."/>
        </authorList>
    </citation>
    <scope>NUCLEOTIDE SEQUENCE [LARGE SCALE GENOMIC DNA]</scope>
    <source>
        <strain evidence="3">cv. Fuchu</strain>
    </source>
</reference>
<dbReference type="AlphaFoldDB" id="A0A7J0DK35"/>